<proteinExistence type="predicted"/>
<organism evidence="2 3">
    <name type="scientific">Sulfuriferula nivalis</name>
    <dbReference type="NCBI Taxonomy" id="2675298"/>
    <lineage>
        <taxon>Bacteria</taxon>
        <taxon>Pseudomonadati</taxon>
        <taxon>Pseudomonadota</taxon>
        <taxon>Betaproteobacteria</taxon>
        <taxon>Nitrosomonadales</taxon>
        <taxon>Sulfuricellaceae</taxon>
        <taxon>Sulfuriferula</taxon>
    </lineage>
</organism>
<dbReference type="EMBL" id="AP021881">
    <property type="protein sequence ID" value="BBP00037.1"/>
    <property type="molecule type" value="Genomic_DNA"/>
</dbReference>
<keyword evidence="3" id="KW-1185">Reference proteome</keyword>
<evidence type="ECO:0000259" key="1">
    <source>
        <dbReference type="Pfam" id="PF13503"/>
    </source>
</evidence>
<dbReference type="RefSeq" id="WP_162084007.1">
    <property type="nucleotide sequence ID" value="NZ_AP021881.1"/>
</dbReference>
<protein>
    <recommendedName>
        <fullName evidence="1">DUF4123 domain-containing protein</fullName>
    </recommendedName>
</protein>
<evidence type="ECO:0000313" key="2">
    <source>
        <dbReference type="EMBL" id="BBP00037.1"/>
    </source>
</evidence>
<evidence type="ECO:0000313" key="3">
    <source>
        <dbReference type="Proteomes" id="UP000463939"/>
    </source>
</evidence>
<dbReference type="KEGG" id="sniv:SFSGTM_07450"/>
<dbReference type="Proteomes" id="UP000463939">
    <property type="component" value="Chromosome"/>
</dbReference>
<feature type="domain" description="DUF4123" evidence="1">
    <location>
        <begin position="38"/>
        <end position="157"/>
    </location>
</feature>
<gene>
    <name evidence="2" type="ORF">SFSGTM_07450</name>
</gene>
<dbReference type="AlphaFoldDB" id="A0A809SCP9"/>
<name>A0A809SCP9_9PROT</name>
<sequence>MAKPVLQQLSNQAALEALLVSLLQTESKEAMKPMQLFGLIDASQADILTSLLKDLAPYRINQQPPLNIYDDLEAPEMVAIGMRLISLQATSKAIAAACNAAFTSLSLSLLVSTSEHELATHLRQLREIVLPDGMRALFRYQDTRVATALMPLLKPEQAVSLLGAATAWFVPHVCGQAYGWQYADAHSQPKHTQLKLNDKQMTALDDALFVHTVEQQANETDTTLLAGKTPCAITTLLQQRITQGSAIGLKSKPDLALFAILSLQLPQGFETRPPFAEAIARVVKGLVSLPTALNQITTSQWQMLDNK</sequence>
<reference evidence="3" key="1">
    <citation type="submission" date="2019-11" db="EMBL/GenBank/DDBJ databases">
        <title>Isolation and characterization of a novel species in the genus Sulfuriferula.</title>
        <authorList>
            <person name="Mochizuki J."/>
            <person name="Kojima H."/>
            <person name="Fukui M."/>
        </authorList>
    </citation>
    <scope>NUCLEOTIDE SEQUENCE [LARGE SCALE GENOMIC DNA]</scope>
    <source>
        <strain evidence="3">SGTM</strain>
    </source>
</reference>
<dbReference type="InterPro" id="IPR025391">
    <property type="entry name" value="DUF4123"/>
</dbReference>
<accession>A0A809SCP9</accession>
<dbReference type="Pfam" id="PF13503">
    <property type="entry name" value="DUF4123"/>
    <property type="match status" value="1"/>
</dbReference>